<organism evidence="1 2">
    <name type="scientific">Xylaria curta</name>
    <dbReference type="NCBI Taxonomy" id="42375"/>
    <lineage>
        <taxon>Eukaryota</taxon>
        <taxon>Fungi</taxon>
        <taxon>Dikarya</taxon>
        <taxon>Ascomycota</taxon>
        <taxon>Pezizomycotina</taxon>
        <taxon>Sordariomycetes</taxon>
        <taxon>Xylariomycetidae</taxon>
        <taxon>Xylariales</taxon>
        <taxon>Xylariaceae</taxon>
        <taxon>Xylaria</taxon>
    </lineage>
</organism>
<comment type="caution">
    <text evidence="1">The sequence shown here is derived from an EMBL/GenBank/DDBJ whole genome shotgun (WGS) entry which is preliminary data.</text>
</comment>
<dbReference type="EMBL" id="JAPDGR010001760">
    <property type="protein sequence ID" value="KAJ2979836.1"/>
    <property type="molecule type" value="Genomic_DNA"/>
</dbReference>
<evidence type="ECO:0000313" key="2">
    <source>
        <dbReference type="Proteomes" id="UP001143856"/>
    </source>
</evidence>
<accession>A0ACC1NML9</accession>
<sequence>MSSVKLDPEWALMWQAFSLMPKPVINDVYNLRRATDIALAAATAAAPEVPEGIKETKTTITSVDGTSINVHLDR</sequence>
<name>A0ACC1NML9_9PEZI</name>
<dbReference type="Proteomes" id="UP001143856">
    <property type="component" value="Unassembled WGS sequence"/>
</dbReference>
<evidence type="ECO:0000313" key="1">
    <source>
        <dbReference type="EMBL" id="KAJ2979836.1"/>
    </source>
</evidence>
<protein>
    <submittedName>
        <fullName evidence="1">Uncharacterized protein</fullName>
    </submittedName>
</protein>
<proteinExistence type="predicted"/>
<gene>
    <name evidence="1" type="ORF">NUW58_g7099</name>
</gene>
<reference evidence="1" key="1">
    <citation type="submission" date="2022-10" db="EMBL/GenBank/DDBJ databases">
        <title>Genome Sequence of Xylaria curta.</title>
        <authorList>
            <person name="Buettner E."/>
        </authorList>
    </citation>
    <scope>NUCLEOTIDE SEQUENCE</scope>
    <source>
        <strain evidence="1">Babe10</strain>
    </source>
</reference>
<keyword evidence="2" id="KW-1185">Reference proteome</keyword>